<dbReference type="EMBL" id="CH474078">
    <property type="protein sequence ID" value="EDL83798.1"/>
    <property type="molecule type" value="Genomic_DNA"/>
</dbReference>
<dbReference type="AlphaFoldDB" id="A6KP50"/>
<sequence>MLVLLSSHPKYWIITMASSPLSFFV</sequence>
<organism evidence="1 2">
    <name type="scientific">Rattus norvegicus</name>
    <name type="common">Rat</name>
    <dbReference type="NCBI Taxonomy" id="10116"/>
    <lineage>
        <taxon>Eukaryota</taxon>
        <taxon>Metazoa</taxon>
        <taxon>Chordata</taxon>
        <taxon>Craniata</taxon>
        <taxon>Vertebrata</taxon>
        <taxon>Euteleostomi</taxon>
        <taxon>Mammalia</taxon>
        <taxon>Eutheria</taxon>
        <taxon>Euarchontoglires</taxon>
        <taxon>Glires</taxon>
        <taxon>Rodentia</taxon>
        <taxon>Myomorpha</taxon>
        <taxon>Muroidea</taxon>
        <taxon>Muridae</taxon>
        <taxon>Murinae</taxon>
        <taxon>Rattus</taxon>
    </lineage>
</organism>
<evidence type="ECO:0000313" key="2">
    <source>
        <dbReference type="Proteomes" id="UP000234681"/>
    </source>
</evidence>
<reference evidence="2" key="1">
    <citation type="submission" date="2005-09" db="EMBL/GenBank/DDBJ databases">
        <authorList>
            <person name="Mural R.J."/>
            <person name="Li P.W."/>
            <person name="Adams M.D."/>
            <person name="Amanatides P.G."/>
            <person name="Baden-Tillson H."/>
            <person name="Barnstead M."/>
            <person name="Chin S.H."/>
            <person name="Dew I."/>
            <person name="Evans C.A."/>
            <person name="Ferriera S."/>
            <person name="Flanigan M."/>
            <person name="Fosler C."/>
            <person name="Glodek A."/>
            <person name="Gu Z."/>
            <person name="Holt R.A."/>
            <person name="Jennings D."/>
            <person name="Kraft C.L."/>
            <person name="Lu F."/>
            <person name="Nguyen T."/>
            <person name="Nusskern D.R."/>
            <person name="Pfannkoch C.M."/>
            <person name="Sitter C."/>
            <person name="Sutton G.G."/>
            <person name="Venter J.C."/>
            <person name="Wang Z."/>
            <person name="Woodage T."/>
            <person name="Zheng X.H."/>
            <person name="Zhong F."/>
        </authorList>
    </citation>
    <scope>NUCLEOTIDE SEQUENCE [LARGE SCALE GENOMIC DNA]</scope>
    <source>
        <strain>BN</strain>
        <strain evidence="2">Sprague-Dawley</strain>
    </source>
</reference>
<gene>
    <name evidence="1" type="ORF">rCG_22892</name>
</gene>
<name>A6KP50_RAT</name>
<dbReference type="Proteomes" id="UP000234681">
    <property type="component" value="Chromosome X"/>
</dbReference>
<protein>
    <submittedName>
        <fullName evidence="1">RCG22892</fullName>
    </submittedName>
</protein>
<proteinExistence type="predicted"/>
<accession>A6KP50</accession>
<evidence type="ECO:0000313" key="1">
    <source>
        <dbReference type="EMBL" id="EDL83798.1"/>
    </source>
</evidence>